<dbReference type="EMBL" id="ADZX01000826">
    <property type="protein sequence ID" value="EFK95262.1"/>
    <property type="molecule type" value="Genomic_DNA"/>
</dbReference>
<reference evidence="1" key="2">
    <citation type="journal article" date="2011" name="Microb. Ecol.">
        <title>Taxonomic and Functional Metagenomic Profiling of the Microbial Community in the Anoxic Sediment of a Sub-saline Shallow Lake (Laguna de Carrizo, Central Spain).</title>
        <authorList>
            <person name="Ferrer M."/>
            <person name="Guazzaroni M.E."/>
            <person name="Richter M."/>
            <person name="Garcia-Salamanca A."/>
            <person name="Yarza P."/>
            <person name="Suarez-Suarez A."/>
            <person name="Solano J."/>
            <person name="Alcaide M."/>
            <person name="van Dillewijn P."/>
            <person name="Molina-Henares M.A."/>
            <person name="Lopez-Cortes N."/>
            <person name="Al-Ramahi Y."/>
            <person name="Guerrero C."/>
            <person name="Acosta A."/>
            <person name="de Eugenio L.I."/>
            <person name="Martinez V."/>
            <person name="Marques S."/>
            <person name="Rojo F."/>
            <person name="Santero E."/>
            <person name="Genilloud O."/>
            <person name="Perez-Perez J."/>
            <person name="Rossello-Mora R."/>
            <person name="Ramos J.L."/>
        </authorList>
    </citation>
    <scope>NUCLEOTIDE SEQUENCE</scope>
</reference>
<reference evidence="1" key="1">
    <citation type="submission" date="2010-07" db="EMBL/GenBank/DDBJ databases">
        <authorList>
            <consortium name="CONSOLIDER consortium CSD2007-00005"/>
            <person name="Guazzaroni M.-E."/>
            <person name="Richter M."/>
            <person name="Garcia-Salamanca A."/>
            <person name="Yarza P."/>
            <person name="Ferrer M."/>
        </authorList>
    </citation>
    <scope>NUCLEOTIDE SEQUENCE</scope>
</reference>
<comment type="caution">
    <text evidence="1">The sequence shown here is derived from an EMBL/GenBank/DDBJ whole genome shotgun (WGS) entry which is preliminary data.</text>
</comment>
<organism evidence="1">
    <name type="scientific">sediment metagenome</name>
    <dbReference type="NCBI Taxonomy" id="749907"/>
    <lineage>
        <taxon>unclassified sequences</taxon>
        <taxon>metagenomes</taxon>
        <taxon>ecological metagenomes</taxon>
    </lineage>
</organism>
<sequence>MRKLIILCYVFVFKLVAIYSQPVSTFSSIPDPLQRLRNYHGNTSQVSITVDSLVELNYYKLFLYNQKNPGAIGYQIRIFSGSGPRAKDHAEKARSIFLSKYEGIRDTLVYDTPDYKVYVGDCRTMSEVLKLFEQVKKDFPNAFIAENRKIKVSYE</sequence>
<evidence type="ECO:0008006" key="2">
    <source>
        <dbReference type="Google" id="ProtNLM"/>
    </source>
</evidence>
<protein>
    <recommendedName>
        <fullName evidence="2">SPOR domain-containing protein</fullName>
    </recommendedName>
</protein>
<evidence type="ECO:0000313" key="1">
    <source>
        <dbReference type="EMBL" id="EFK95262.1"/>
    </source>
</evidence>
<accession>D9PMF5</accession>
<dbReference type="AlphaFoldDB" id="D9PMF5"/>
<proteinExistence type="predicted"/>
<name>D9PMF5_9ZZZZ</name>
<gene>
    <name evidence="1" type="ORF">LDC_2733</name>
</gene>